<dbReference type="Gramene" id="Pp3c20_22320V3.4">
    <property type="protein sequence ID" value="Pp3c20_22320V3.4"/>
    <property type="gene ID" value="Pp3c20_22320"/>
</dbReference>
<dbReference type="EnsemblPlants" id="Pp3c20_22320V3.4">
    <property type="protein sequence ID" value="Pp3c20_22320V3.4"/>
    <property type="gene ID" value="Pp3c20_22320"/>
</dbReference>
<dbReference type="AlphaFoldDB" id="A0A2K1IW46"/>
<keyword evidence="4" id="KW-1185">Reference proteome</keyword>
<dbReference type="RefSeq" id="XP_073385321.1">
    <property type="nucleotide sequence ID" value="XM_073529220.1"/>
</dbReference>
<dbReference type="EnsemblPlants" id="Pp3c20_22320V3.3">
    <property type="protein sequence ID" value="Pp3c20_22320V3.3"/>
    <property type="gene ID" value="Pp3c20_22320"/>
</dbReference>
<protein>
    <submittedName>
        <fullName evidence="2 3">Uncharacterized protein</fullName>
    </submittedName>
</protein>
<organism evidence="2">
    <name type="scientific">Physcomitrium patens</name>
    <name type="common">Spreading-leaved earth moss</name>
    <name type="synonym">Physcomitrella patens</name>
    <dbReference type="NCBI Taxonomy" id="3218"/>
    <lineage>
        <taxon>Eukaryota</taxon>
        <taxon>Viridiplantae</taxon>
        <taxon>Streptophyta</taxon>
        <taxon>Embryophyta</taxon>
        <taxon>Bryophyta</taxon>
        <taxon>Bryophytina</taxon>
        <taxon>Bryopsida</taxon>
        <taxon>Funariidae</taxon>
        <taxon>Funariales</taxon>
        <taxon>Funariaceae</taxon>
        <taxon>Physcomitrium</taxon>
    </lineage>
</organism>
<accession>A0A2K1IW46</accession>
<feature type="region of interest" description="Disordered" evidence="1">
    <location>
        <begin position="87"/>
        <end position="158"/>
    </location>
</feature>
<dbReference type="EnsemblPlants" id="Pp3c20_22320V3.1">
    <property type="protein sequence ID" value="Pp3c20_22320V3.1"/>
    <property type="gene ID" value="Pp3c20_22320"/>
</dbReference>
<feature type="compositionally biased region" description="Low complexity" evidence="1">
    <location>
        <begin position="102"/>
        <end position="114"/>
    </location>
</feature>
<dbReference type="PaxDb" id="3218-PP1S40_22V6.1"/>
<dbReference type="Gramene" id="Pp3c20_22320V3.3">
    <property type="protein sequence ID" value="Pp3c20_22320V3.3"/>
    <property type="gene ID" value="Pp3c20_22320"/>
</dbReference>
<reference evidence="2 4" key="2">
    <citation type="journal article" date="2018" name="Plant J.">
        <title>The Physcomitrella patens chromosome-scale assembly reveals moss genome structure and evolution.</title>
        <authorList>
            <person name="Lang D."/>
            <person name="Ullrich K.K."/>
            <person name="Murat F."/>
            <person name="Fuchs J."/>
            <person name="Jenkins J."/>
            <person name="Haas F.B."/>
            <person name="Piednoel M."/>
            <person name="Gundlach H."/>
            <person name="Van Bel M."/>
            <person name="Meyberg R."/>
            <person name="Vives C."/>
            <person name="Morata J."/>
            <person name="Symeonidi A."/>
            <person name="Hiss M."/>
            <person name="Muchero W."/>
            <person name="Kamisugi Y."/>
            <person name="Saleh O."/>
            <person name="Blanc G."/>
            <person name="Decker E.L."/>
            <person name="van Gessel N."/>
            <person name="Grimwood J."/>
            <person name="Hayes R.D."/>
            <person name="Graham S.W."/>
            <person name="Gunter L.E."/>
            <person name="McDaniel S.F."/>
            <person name="Hoernstein S.N.W."/>
            <person name="Larsson A."/>
            <person name="Li F.W."/>
            <person name="Perroud P.F."/>
            <person name="Phillips J."/>
            <person name="Ranjan P."/>
            <person name="Rokshar D.S."/>
            <person name="Rothfels C.J."/>
            <person name="Schneider L."/>
            <person name="Shu S."/>
            <person name="Stevenson D.W."/>
            <person name="Thummler F."/>
            <person name="Tillich M."/>
            <person name="Villarreal Aguilar J.C."/>
            <person name="Widiez T."/>
            <person name="Wong G.K."/>
            <person name="Wymore A."/>
            <person name="Zhang Y."/>
            <person name="Zimmer A.D."/>
            <person name="Quatrano R.S."/>
            <person name="Mayer K.F.X."/>
            <person name="Goodstein D."/>
            <person name="Casacuberta J.M."/>
            <person name="Vandepoele K."/>
            <person name="Reski R."/>
            <person name="Cuming A.C."/>
            <person name="Tuskan G.A."/>
            <person name="Maumus F."/>
            <person name="Salse J."/>
            <person name="Schmutz J."/>
            <person name="Rensing S.A."/>
        </authorList>
    </citation>
    <scope>NUCLEOTIDE SEQUENCE [LARGE SCALE GENOMIC DNA]</scope>
    <source>
        <strain evidence="3 4">cv. Gransden 2004</strain>
    </source>
</reference>
<evidence type="ECO:0000313" key="3">
    <source>
        <dbReference type="EnsemblPlants" id="Pp3c20_22320V3.1"/>
    </source>
</evidence>
<evidence type="ECO:0000313" key="2">
    <source>
        <dbReference type="EMBL" id="PNR33502.1"/>
    </source>
</evidence>
<evidence type="ECO:0000313" key="4">
    <source>
        <dbReference type="Proteomes" id="UP000006727"/>
    </source>
</evidence>
<dbReference type="RefSeq" id="XP_073385320.1">
    <property type="nucleotide sequence ID" value="XM_073529219.1"/>
</dbReference>
<dbReference type="OrthoDB" id="10545017at2759"/>
<dbReference type="EnsemblPlants" id="Pp3c20_22320V3.2">
    <property type="protein sequence ID" value="Pp3c20_22320V3.2"/>
    <property type="gene ID" value="Pp3c20_22320"/>
</dbReference>
<reference evidence="3" key="3">
    <citation type="submission" date="2020-12" db="UniProtKB">
        <authorList>
            <consortium name="EnsemblPlants"/>
        </authorList>
    </citation>
    <scope>IDENTIFICATION</scope>
</reference>
<sequence length="677" mass="73386">MGLCLSRCGEAQHKAAVVAVTISHHGASSPARPSRCEAQDHSHSLKRFLHMYNDDSESRKVSTASLRPSLDGSFAIPHSSELFSLPSEGLGSDLSRSPSPARGSMSSVRRSSTSCIPHSPKSKNSDVAPLGRFSTDIPPIAPKGSAKKVPARKSCSSLGQPANSPYMNLVETIARLENFCDVKLFLKKRSSTIRDSSPDLSSCAQRDSVQLHDSCRDLAQKLLCFANEHAYQSLHDSSSTRRCDSAGNPKESEVRVDSHSVEGGLKDRTLPLEMSVECFLKEVENFISKVDAVPQTPLRQPDMERRVESVNCRPSSLEFQDADDRIQFTDFEATFELRPELTKITTSNHGLVDGGRTDNATQDNGNHQVNLGSTSALRESENAAPLVLRNPAHRHSRTTSAFDGTHPVSITPRDNQRSALSEISSNVNLAHDSLARENHLLTLRTRNGPKKDVAHSFDSQDHSVFQMEFIELKKERCELLNETYNLTEANGVANLSIEKTQEGDAEDPTNQRLLDEVKASTSRGNAAPPSMDIIIPDLQPTKEETSASGGEQESGCAEDTLGRGDILMDFAGLEGSDAGLLDDDSDNSLSIAFDNLLKILQSPSGELAQNTSDLLGVLAGQLDTRGSVEFCAEGSQFLDDEGTALEAHVDEAQAVEVESWHDAPASLSFTSELPGPS</sequence>
<feature type="region of interest" description="Disordered" evidence="1">
    <location>
        <begin position="236"/>
        <end position="260"/>
    </location>
</feature>
<proteinExistence type="predicted"/>
<dbReference type="RefSeq" id="XP_024357251.1">
    <property type="nucleotide sequence ID" value="XM_024501483.2"/>
</dbReference>
<gene>
    <name evidence="3" type="primary">LOC112273094</name>
    <name evidence="2" type="ORF">PHYPA_025446</name>
</gene>
<reference evidence="2 4" key="1">
    <citation type="journal article" date="2008" name="Science">
        <title>The Physcomitrella genome reveals evolutionary insights into the conquest of land by plants.</title>
        <authorList>
            <person name="Rensing S."/>
            <person name="Lang D."/>
            <person name="Zimmer A."/>
            <person name="Terry A."/>
            <person name="Salamov A."/>
            <person name="Shapiro H."/>
            <person name="Nishiyama T."/>
            <person name="Perroud P.-F."/>
            <person name="Lindquist E."/>
            <person name="Kamisugi Y."/>
            <person name="Tanahashi T."/>
            <person name="Sakakibara K."/>
            <person name="Fujita T."/>
            <person name="Oishi K."/>
            <person name="Shin-I T."/>
            <person name="Kuroki Y."/>
            <person name="Toyoda A."/>
            <person name="Suzuki Y."/>
            <person name="Hashimoto A."/>
            <person name="Yamaguchi K."/>
            <person name="Sugano A."/>
            <person name="Kohara Y."/>
            <person name="Fujiyama A."/>
            <person name="Anterola A."/>
            <person name="Aoki S."/>
            <person name="Ashton N."/>
            <person name="Barbazuk W.B."/>
            <person name="Barker E."/>
            <person name="Bennetzen J."/>
            <person name="Bezanilla M."/>
            <person name="Blankenship R."/>
            <person name="Cho S.H."/>
            <person name="Dutcher S."/>
            <person name="Estelle M."/>
            <person name="Fawcett J.A."/>
            <person name="Gundlach H."/>
            <person name="Hanada K."/>
            <person name="Heyl A."/>
            <person name="Hicks K.A."/>
            <person name="Hugh J."/>
            <person name="Lohr M."/>
            <person name="Mayer K."/>
            <person name="Melkozernov A."/>
            <person name="Murata T."/>
            <person name="Nelson D."/>
            <person name="Pils B."/>
            <person name="Prigge M."/>
            <person name="Reiss B."/>
            <person name="Renner T."/>
            <person name="Rombauts S."/>
            <person name="Rushton P."/>
            <person name="Sanderfoot A."/>
            <person name="Schween G."/>
            <person name="Shiu S.-H."/>
            <person name="Stueber K."/>
            <person name="Theodoulou F.L."/>
            <person name="Tu H."/>
            <person name="Van de Peer Y."/>
            <person name="Verrier P.J."/>
            <person name="Waters E."/>
            <person name="Wood A."/>
            <person name="Yang L."/>
            <person name="Cove D."/>
            <person name="Cuming A."/>
            <person name="Hasebe M."/>
            <person name="Lucas S."/>
            <person name="Mishler D.B."/>
            <person name="Reski R."/>
            <person name="Grigoriev I."/>
            <person name="Quatrano R.S."/>
            <person name="Boore J.L."/>
        </authorList>
    </citation>
    <scope>NUCLEOTIDE SEQUENCE [LARGE SCALE GENOMIC DNA]</scope>
    <source>
        <strain evidence="3 4">cv. Gransden 2004</strain>
    </source>
</reference>
<dbReference type="Gramene" id="Pp3c20_22320V3.1">
    <property type="protein sequence ID" value="Pp3c20_22320V3.1"/>
    <property type="gene ID" value="Pp3c20_22320"/>
</dbReference>
<dbReference type="Gramene" id="Pp3c20_22320V3.2">
    <property type="protein sequence ID" value="Pp3c20_22320V3.2"/>
    <property type="gene ID" value="Pp3c20_22320"/>
</dbReference>
<dbReference type="EMBL" id="ABEU02000020">
    <property type="protein sequence ID" value="PNR33502.1"/>
    <property type="molecule type" value="Genomic_DNA"/>
</dbReference>
<dbReference type="GeneID" id="112273094"/>
<evidence type="ECO:0000256" key="1">
    <source>
        <dbReference type="SAM" id="MobiDB-lite"/>
    </source>
</evidence>
<name>A0A2K1IW46_PHYPA</name>
<feature type="compositionally biased region" description="Basic and acidic residues" evidence="1">
    <location>
        <begin position="238"/>
        <end position="260"/>
    </location>
</feature>
<dbReference type="KEGG" id="ppp:112273094"/>
<dbReference type="Proteomes" id="UP000006727">
    <property type="component" value="Chromosome 20"/>
</dbReference>